<gene>
    <name evidence="2" type="ORF">FLB_14180</name>
</gene>
<evidence type="ECO:0008006" key="4">
    <source>
        <dbReference type="Google" id="ProtNLM"/>
    </source>
</evidence>
<evidence type="ECO:0000313" key="2">
    <source>
        <dbReference type="EMBL" id="OAZ04420.1"/>
    </source>
</evidence>
<protein>
    <recommendedName>
        <fullName evidence="4">DUF2490 domain-containing protein</fullName>
    </recommendedName>
</protein>
<keyword evidence="1" id="KW-0732">Signal</keyword>
<dbReference type="Proteomes" id="UP000093807">
    <property type="component" value="Unassembled WGS sequence"/>
</dbReference>
<dbReference type="InterPro" id="IPR019619">
    <property type="entry name" value="DUF2490"/>
</dbReference>
<dbReference type="PATRIC" id="fig|29536.5.peg.1486"/>
<dbReference type="AlphaFoldDB" id="A0A199XS09"/>
<dbReference type="EMBL" id="JMTM01000035">
    <property type="protein sequence ID" value="OAZ04420.1"/>
    <property type="molecule type" value="Genomic_DNA"/>
</dbReference>
<accession>A0A199XS09</accession>
<organism evidence="2 3">
    <name type="scientific">Flavobacterium succinicans</name>
    <dbReference type="NCBI Taxonomy" id="29536"/>
    <lineage>
        <taxon>Bacteria</taxon>
        <taxon>Pseudomonadati</taxon>
        <taxon>Bacteroidota</taxon>
        <taxon>Flavobacteriia</taxon>
        <taxon>Flavobacteriales</taxon>
        <taxon>Flavobacteriaceae</taxon>
        <taxon>Flavobacterium</taxon>
    </lineage>
</organism>
<feature type="chain" id="PRO_5008286874" description="DUF2490 domain-containing protein" evidence="1">
    <location>
        <begin position="24"/>
        <end position="254"/>
    </location>
</feature>
<evidence type="ECO:0000313" key="3">
    <source>
        <dbReference type="Proteomes" id="UP000093807"/>
    </source>
</evidence>
<proteinExistence type="predicted"/>
<evidence type="ECO:0000256" key="1">
    <source>
        <dbReference type="SAM" id="SignalP"/>
    </source>
</evidence>
<feature type="signal peptide" evidence="1">
    <location>
        <begin position="1"/>
        <end position="23"/>
    </location>
</feature>
<dbReference type="Pfam" id="PF10677">
    <property type="entry name" value="DUF2490"/>
    <property type="match status" value="1"/>
</dbReference>
<reference evidence="2 3" key="1">
    <citation type="submission" date="2016-06" db="EMBL/GenBank/DDBJ databases">
        <title>Draft genome sequence of Flavobacterium succinicans strain DD5b.</title>
        <authorList>
            <person name="Poehlein A."/>
            <person name="Daniel R."/>
            <person name="Simeonova D.D."/>
        </authorList>
    </citation>
    <scope>NUCLEOTIDE SEQUENCE [LARGE SCALE GENOMIC DNA]</scope>
    <source>
        <strain evidence="2 3">DD5b</strain>
    </source>
</reference>
<dbReference type="RefSeq" id="WP_064715220.1">
    <property type="nucleotide sequence ID" value="NZ_JMTM01000035.1"/>
</dbReference>
<keyword evidence="3" id="KW-1185">Reference proteome</keyword>
<name>A0A199XS09_9FLAO</name>
<comment type="caution">
    <text evidence="2">The sequence shown here is derived from an EMBL/GenBank/DDBJ whole genome shotgun (WGS) entry which is preliminary data.</text>
</comment>
<sequence length="254" mass="29866">MKKKIIFPILLLFLFLIFTKASAQVKSQNNDIWFHYFGKNMITKKTSVSFEAVMRYANGFSEKQQWFVRPSVDYQFTKRFMGSLGYSHYNTYSYGDPAMNKISIPENHVWIQGTYTIVSGDFKFVNRLRDEFRYVGVAVGQKDPATDQTEYSIDHYDYRNRLRYLFLANYNLTKKDGKVKLFTFVGDEVFMNIGSNAGATFLNQNRIIGGFGYNINTHHQIQLSYIHQHIWNYKNTIQEDNPTLRISYITNFNL</sequence>
<dbReference type="OrthoDB" id="1118734at2"/>